<comment type="caution">
    <text evidence="2">The sequence shown here is derived from an EMBL/GenBank/DDBJ whole genome shotgun (WGS) entry which is preliminary data.</text>
</comment>
<protein>
    <submittedName>
        <fullName evidence="2">Squalene synthase HpnD</fullName>
        <ecNumber evidence="2">2.5.1.21</ecNumber>
    </submittedName>
</protein>
<dbReference type="GO" id="GO:0004311">
    <property type="term" value="F:geranylgeranyl diphosphate synthase activity"/>
    <property type="evidence" value="ECO:0007669"/>
    <property type="project" value="InterPro"/>
</dbReference>
<gene>
    <name evidence="2" type="primary">hpnD</name>
    <name evidence="2" type="ORF">DRB17_14655</name>
</gene>
<dbReference type="InterPro" id="IPR002060">
    <property type="entry name" value="Squ/phyt_synthse"/>
</dbReference>
<evidence type="ECO:0000256" key="1">
    <source>
        <dbReference type="ARBA" id="ARBA00022679"/>
    </source>
</evidence>
<evidence type="ECO:0000313" key="2">
    <source>
        <dbReference type="EMBL" id="RDD61133.1"/>
    </source>
</evidence>
<dbReference type="RefSeq" id="WP_114582961.1">
    <property type="nucleotide sequence ID" value="NZ_QPMH01000015.1"/>
</dbReference>
<dbReference type="Gene3D" id="1.10.600.10">
    <property type="entry name" value="Farnesyl Diphosphate Synthase"/>
    <property type="match status" value="1"/>
</dbReference>
<dbReference type="SFLD" id="SFLDS00005">
    <property type="entry name" value="Isoprenoid_Synthase_Type_I"/>
    <property type="match status" value="1"/>
</dbReference>
<dbReference type="InterPro" id="IPR008949">
    <property type="entry name" value="Isoprenoid_synthase_dom_sf"/>
</dbReference>
<dbReference type="InterPro" id="IPR017828">
    <property type="entry name" value="SQ_synth_HpnD-like"/>
</dbReference>
<dbReference type="PROSITE" id="PS01045">
    <property type="entry name" value="SQUALEN_PHYTOEN_SYN_2"/>
    <property type="match status" value="1"/>
</dbReference>
<dbReference type="InterPro" id="IPR033904">
    <property type="entry name" value="Trans_IPPS_HH"/>
</dbReference>
<reference evidence="2 3" key="1">
    <citation type="submission" date="2018-07" db="EMBL/GenBank/DDBJ databases">
        <title>Venubactetium sediminum gen. nov., sp. nov., isolated from a marine solar saltern.</title>
        <authorList>
            <person name="Wang S."/>
        </authorList>
    </citation>
    <scope>NUCLEOTIDE SEQUENCE [LARGE SCALE GENOMIC DNA]</scope>
    <source>
        <strain evidence="2 3">WD2A32</strain>
    </source>
</reference>
<keyword evidence="1 2" id="KW-0808">Transferase</keyword>
<dbReference type="EC" id="2.5.1.21" evidence="2"/>
<dbReference type="InterPro" id="IPR044843">
    <property type="entry name" value="Trans_IPPS_bact-type"/>
</dbReference>
<sequence length="294" mass="32849">MTAAGPRTVNQGGDALQRVEKTVRKSGSSFFWGMRLLPRERREAIYAVYAYCREVDDIADGDAPDSVKHRQLAEWRAEVERLYAGTPTHPVTRALAAPVRRFGLPKEELLAILDGMERDARGGIVAPTDAALRSYCRQVAGAVGMLAMHIFADGDTRADRATCEELAITLGEGLQLTNILRDLGDDAARGRLYLPEEVLQAAGVTAREPRDILRDPALPAACAMLARTARQRFARSRALMERLDKGTARPCRLMLEIYARILDTLETSGWRHPERRVRVPKWTKLWIVLRHGIL</sequence>
<organism evidence="2 3">
    <name type="scientific">Ferruginivarius sediminum</name>
    <dbReference type="NCBI Taxonomy" id="2661937"/>
    <lineage>
        <taxon>Bacteria</taxon>
        <taxon>Pseudomonadati</taxon>
        <taxon>Pseudomonadota</taxon>
        <taxon>Alphaproteobacteria</taxon>
        <taxon>Rhodospirillales</taxon>
        <taxon>Rhodospirillaceae</taxon>
        <taxon>Ferruginivarius</taxon>
    </lineage>
</organism>
<accession>A0A369T727</accession>
<dbReference type="AlphaFoldDB" id="A0A369T727"/>
<dbReference type="InterPro" id="IPR019845">
    <property type="entry name" value="Squalene/phytoene_synthase_CS"/>
</dbReference>
<dbReference type="CDD" id="cd00683">
    <property type="entry name" value="Trans_IPPS_HH"/>
    <property type="match status" value="1"/>
</dbReference>
<evidence type="ECO:0000313" key="3">
    <source>
        <dbReference type="Proteomes" id="UP000253941"/>
    </source>
</evidence>
<name>A0A369T727_9PROT</name>
<dbReference type="Proteomes" id="UP000253941">
    <property type="component" value="Unassembled WGS sequence"/>
</dbReference>
<dbReference type="GO" id="GO:0016117">
    <property type="term" value="P:carotenoid biosynthetic process"/>
    <property type="evidence" value="ECO:0007669"/>
    <property type="project" value="InterPro"/>
</dbReference>
<dbReference type="GO" id="GO:0051996">
    <property type="term" value="F:squalene synthase [NAD(P)H] activity"/>
    <property type="evidence" value="ECO:0007669"/>
    <property type="project" value="UniProtKB-EC"/>
</dbReference>
<proteinExistence type="predicted"/>
<keyword evidence="3" id="KW-1185">Reference proteome</keyword>
<dbReference type="NCBIfam" id="TIGR03465">
    <property type="entry name" value="HpnD"/>
    <property type="match status" value="1"/>
</dbReference>
<dbReference type="SUPFAM" id="SSF48576">
    <property type="entry name" value="Terpenoid synthases"/>
    <property type="match status" value="1"/>
</dbReference>
<dbReference type="EMBL" id="QPMH01000015">
    <property type="protein sequence ID" value="RDD61133.1"/>
    <property type="molecule type" value="Genomic_DNA"/>
</dbReference>
<dbReference type="PANTHER" id="PTHR31480">
    <property type="entry name" value="BIFUNCTIONAL LYCOPENE CYCLASE/PHYTOENE SYNTHASE"/>
    <property type="match status" value="1"/>
</dbReference>
<dbReference type="SFLD" id="SFLDG01212">
    <property type="entry name" value="Phytoene_synthase_like"/>
    <property type="match status" value="1"/>
</dbReference>
<dbReference type="SFLD" id="SFLDG01018">
    <property type="entry name" value="Squalene/Phytoene_Synthase_Lik"/>
    <property type="match status" value="1"/>
</dbReference>
<dbReference type="Pfam" id="PF00494">
    <property type="entry name" value="SQS_PSY"/>
    <property type="match status" value="1"/>
</dbReference>